<evidence type="ECO:0000256" key="9">
    <source>
        <dbReference type="ARBA" id="ARBA00023295"/>
    </source>
</evidence>
<dbReference type="FunFam" id="3.20.110.10:FF:000001">
    <property type="entry name" value="Alpha-mannosidase"/>
    <property type="match status" value="1"/>
</dbReference>
<dbReference type="FunFam" id="1.20.1270.50:FF:000003">
    <property type="entry name" value="Alpha-mannosidase"/>
    <property type="match status" value="1"/>
</dbReference>
<dbReference type="GO" id="GO:0006013">
    <property type="term" value="P:mannose metabolic process"/>
    <property type="evidence" value="ECO:0007669"/>
    <property type="project" value="InterPro"/>
</dbReference>
<sequence length="984" mass="111623">MRTSATTLYFLLSVYLVRANPIETSYKASCEVCHPTKEGYTNVHLIPHTHDDVGWLKTVDQYFYGQRPDIQKAAVQIIIDSVVDELSKYPDRRFIYVETAFLKQWWDIQSDERRAKMRTLIEKGQLELISGAWSMHDEAVTHYHSIIDQFTLGFGTIDQMFDGLSCAKPKIGWQIDPFGHARETASILAQMGFDGLFFARLDHQDRARRIRDKEMEFVWRASESLGNASSIFTQAFYKHYSAPSGYCFDLVHCNDQPINENPNSGDYNVPNRVNSFIEFVNSQKDTYQTEHMLVTMGDDFTYQQAASWFDNIDRLIKHVNAEQKNGSMINLLYSTPSCYLQAVHRADKVWKTKSDDLFPYADGDHSFWTGYYTSRPTLKYMERRGNNLLQVCKQLSVLAELKQEKWEDLDSLREAMGVMQHHDAITGTEKQHVADDYAKMLHKGMLDCAATAAKAINKLSAKITEAPTVNYESCLLLNVSQCEISESNDRFVVTLYNPLAQEASTYVRLPVQNFKYTVSQGSVPIATQMLKIPDHVLRVPYRTSTAVQELVFKATIPPLGFQTFYVTKTAEESAVPAPVEDDGKFTIQGNLIQANVDPTTGLFESLYSKQNGLNYTGLSQNFYYYLGSNGDMESSQSSGAYIFRPNGNATVINATPEITTFKGELVQEIHQKFSDWVSQIIRVYADNEFVEFEWMIGPIPAQLRLVDPGKEVVTRYLAQDLVTNGVFYTDSNGRGSIERKRDYRPTWDLDLKEEIAGNYFPVTTFITTKNETEMTVLTDRAQGGTSLQDGTLELMLHRRLLHDDGRGVGEALNEKYEDPNSGVSQGMIARGRHLFSFAPISDALGTTATAKARRWSRDNMILAPWAFFAPTDLSDAQWLENYEVVYQGINNKLPENVNILTLEPMKGGEEVLVRFEHFYEPNDDPALSANSLVPIYNLTKRFGTDKMIEEMSLGANRRLAEVSSSRLQFRTDGAGAEKERNIAP</sequence>
<dbReference type="InterPro" id="IPR050843">
    <property type="entry name" value="Glycosyl_Hydrlase_38"/>
</dbReference>
<dbReference type="InterPro" id="IPR015341">
    <property type="entry name" value="Glyco_hydro_38_cen"/>
</dbReference>
<keyword evidence="6 10" id="KW-0862">Zinc</keyword>
<dbReference type="InterPro" id="IPR048534">
    <property type="entry name" value="Man2a1-like_dom"/>
</dbReference>
<feature type="chain" id="PRO_5035962979" description="Alpha-mannosidase" evidence="10">
    <location>
        <begin position="20"/>
        <end position="984"/>
    </location>
</feature>
<evidence type="ECO:0000256" key="3">
    <source>
        <dbReference type="ARBA" id="ARBA00012752"/>
    </source>
</evidence>
<dbReference type="InterPro" id="IPR000602">
    <property type="entry name" value="Glyco_hydro_38_N"/>
</dbReference>
<dbReference type="Gene3D" id="3.20.110.10">
    <property type="entry name" value="Glycoside hydrolase 38, N terminal domain"/>
    <property type="match status" value="1"/>
</dbReference>
<dbReference type="Gene3D" id="2.60.40.1360">
    <property type="match status" value="1"/>
</dbReference>
<dbReference type="InterPro" id="IPR027291">
    <property type="entry name" value="Glyco_hydro_38_N_sf"/>
</dbReference>
<keyword evidence="13" id="KW-1185">Reference proteome</keyword>
<dbReference type="Pfam" id="PF07748">
    <property type="entry name" value="Glyco_hydro_38C"/>
    <property type="match status" value="1"/>
</dbReference>
<dbReference type="EMBL" id="CADEPI010000105">
    <property type="protein sequence ID" value="CAB3374915.1"/>
    <property type="molecule type" value="Genomic_DNA"/>
</dbReference>
<keyword evidence="4 10" id="KW-0479">Metal-binding</keyword>
<keyword evidence="5 10" id="KW-0378">Hydrolase</keyword>
<comment type="caution">
    <text evidence="12">The sequence shown here is derived from an EMBL/GenBank/DDBJ whole genome shotgun (WGS) entry which is preliminary data.</text>
</comment>
<evidence type="ECO:0000256" key="2">
    <source>
        <dbReference type="ARBA" id="ARBA00009792"/>
    </source>
</evidence>
<name>A0A8S1D3C2_9INSE</name>
<dbReference type="GO" id="GO:0005764">
    <property type="term" value="C:lysosome"/>
    <property type="evidence" value="ECO:0007669"/>
    <property type="project" value="TreeGrafter"/>
</dbReference>
<dbReference type="GO" id="GO:0004559">
    <property type="term" value="F:alpha-mannosidase activity"/>
    <property type="evidence" value="ECO:0007669"/>
    <property type="project" value="UniProtKB-EC"/>
</dbReference>
<dbReference type="InterPro" id="IPR028995">
    <property type="entry name" value="Glyco_hydro_57/38_cen_sf"/>
</dbReference>
<reference evidence="12 13" key="1">
    <citation type="submission" date="2020-04" db="EMBL/GenBank/DDBJ databases">
        <authorList>
            <person name="Alioto T."/>
            <person name="Alioto T."/>
            <person name="Gomez Garrido J."/>
        </authorList>
    </citation>
    <scope>NUCLEOTIDE SEQUENCE [LARGE SCALE GENOMIC DNA]</scope>
</reference>
<dbReference type="CDD" id="cd10810">
    <property type="entry name" value="GH38N_AMII_LAM_like"/>
    <property type="match status" value="1"/>
</dbReference>
<dbReference type="OrthoDB" id="2016903at2759"/>
<evidence type="ECO:0000313" key="12">
    <source>
        <dbReference type="EMBL" id="CAB3374915.1"/>
    </source>
</evidence>
<evidence type="ECO:0000256" key="7">
    <source>
        <dbReference type="ARBA" id="ARBA00023157"/>
    </source>
</evidence>
<keyword evidence="10" id="KW-0732">Signal</keyword>
<dbReference type="AlphaFoldDB" id="A0A8S1D3C2"/>
<dbReference type="Proteomes" id="UP000494165">
    <property type="component" value="Unassembled WGS sequence"/>
</dbReference>
<dbReference type="GO" id="GO:0030246">
    <property type="term" value="F:carbohydrate binding"/>
    <property type="evidence" value="ECO:0007669"/>
    <property type="project" value="InterPro"/>
</dbReference>
<dbReference type="Pfam" id="PF09261">
    <property type="entry name" value="Alpha-mann_mid"/>
    <property type="match status" value="1"/>
</dbReference>
<evidence type="ECO:0000313" key="13">
    <source>
        <dbReference type="Proteomes" id="UP000494165"/>
    </source>
</evidence>
<dbReference type="InterPro" id="IPR011682">
    <property type="entry name" value="Glyco_hydro_38_C"/>
</dbReference>
<dbReference type="Gene3D" id="1.20.1270.50">
    <property type="entry name" value="Glycoside hydrolase family 38, central domain"/>
    <property type="match status" value="2"/>
</dbReference>
<dbReference type="Gene3D" id="2.70.98.30">
    <property type="entry name" value="Golgi alpha-mannosidase II, domain 4"/>
    <property type="match status" value="1"/>
</dbReference>
<keyword evidence="8" id="KW-0325">Glycoprotein</keyword>
<dbReference type="InterPro" id="IPR011330">
    <property type="entry name" value="Glyco_hydro/deAcase_b/a-brl"/>
</dbReference>
<keyword evidence="9 10" id="KW-0326">Glycosidase</keyword>
<dbReference type="Pfam" id="PF01074">
    <property type="entry name" value="Glyco_hydro_38N"/>
    <property type="match status" value="1"/>
</dbReference>
<evidence type="ECO:0000256" key="4">
    <source>
        <dbReference type="ARBA" id="ARBA00022723"/>
    </source>
</evidence>
<comment type="catalytic activity">
    <reaction evidence="1">
        <text>Hydrolysis of terminal, non-reducing alpha-D-mannose residues in alpha-D-mannosides.</text>
        <dbReference type="EC" id="3.2.1.24"/>
    </reaction>
</comment>
<evidence type="ECO:0000256" key="10">
    <source>
        <dbReference type="RuleBase" id="RU361199"/>
    </source>
</evidence>
<proteinExistence type="inferred from homology"/>
<dbReference type="EC" id="3.2.1.-" evidence="10"/>
<evidence type="ECO:0000256" key="8">
    <source>
        <dbReference type="ARBA" id="ARBA00023180"/>
    </source>
</evidence>
<comment type="cofactor">
    <cofactor evidence="10">
        <name>Zn(2+)</name>
        <dbReference type="ChEBI" id="CHEBI:29105"/>
    </cofactor>
    <text evidence="10">Binds 1 zinc ion per subunit.</text>
</comment>
<dbReference type="Gene3D" id="2.60.40.1180">
    <property type="entry name" value="Golgi alpha-mannosidase II"/>
    <property type="match status" value="1"/>
</dbReference>
<dbReference type="PANTHER" id="PTHR11607">
    <property type="entry name" value="ALPHA-MANNOSIDASE"/>
    <property type="match status" value="1"/>
</dbReference>
<dbReference type="PANTHER" id="PTHR11607:SF3">
    <property type="entry name" value="LYSOSOMAL ALPHA-MANNOSIDASE"/>
    <property type="match status" value="1"/>
</dbReference>
<evidence type="ECO:0000259" key="11">
    <source>
        <dbReference type="SMART" id="SM00872"/>
    </source>
</evidence>
<protein>
    <recommendedName>
        <fullName evidence="3 10">Alpha-mannosidase</fullName>
        <ecNumber evidence="10">3.2.1.-</ecNumber>
    </recommendedName>
</protein>
<dbReference type="InterPro" id="IPR037094">
    <property type="entry name" value="Glyco_hydro_38_cen_sf"/>
</dbReference>
<dbReference type="InterPro" id="IPR013780">
    <property type="entry name" value="Glyco_hydro_b"/>
</dbReference>
<dbReference type="SUPFAM" id="SSF74650">
    <property type="entry name" value="Galactose mutarotase-like"/>
    <property type="match status" value="1"/>
</dbReference>
<gene>
    <name evidence="12" type="ORF">CLODIP_2_CD15111</name>
</gene>
<keyword evidence="7" id="KW-1015">Disulfide bond</keyword>
<dbReference type="SMART" id="SM00872">
    <property type="entry name" value="Alpha-mann_mid"/>
    <property type="match status" value="1"/>
</dbReference>
<evidence type="ECO:0000256" key="5">
    <source>
        <dbReference type="ARBA" id="ARBA00022801"/>
    </source>
</evidence>
<dbReference type="InterPro" id="IPR011013">
    <property type="entry name" value="Gal_mutarotase_sf_dom"/>
</dbReference>
<feature type="signal peptide" evidence="10">
    <location>
        <begin position="1"/>
        <end position="19"/>
    </location>
</feature>
<dbReference type="FunFam" id="2.70.98.30:FF:000003">
    <property type="entry name" value="Alpha-mannosidase"/>
    <property type="match status" value="1"/>
</dbReference>
<organism evidence="12 13">
    <name type="scientific">Cloeon dipterum</name>
    <dbReference type="NCBI Taxonomy" id="197152"/>
    <lineage>
        <taxon>Eukaryota</taxon>
        <taxon>Metazoa</taxon>
        <taxon>Ecdysozoa</taxon>
        <taxon>Arthropoda</taxon>
        <taxon>Hexapoda</taxon>
        <taxon>Insecta</taxon>
        <taxon>Pterygota</taxon>
        <taxon>Palaeoptera</taxon>
        <taxon>Ephemeroptera</taxon>
        <taxon>Pisciforma</taxon>
        <taxon>Baetidae</taxon>
        <taxon>Cloeon</taxon>
    </lineage>
</organism>
<evidence type="ECO:0000256" key="6">
    <source>
        <dbReference type="ARBA" id="ARBA00022833"/>
    </source>
</evidence>
<comment type="similarity">
    <text evidence="2 10">Belongs to the glycosyl hydrolase 38 family.</text>
</comment>
<dbReference type="SUPFAM" id="SSF88688">
    <property type="entry name" value="Families 57/38 glycoside transferase middle domain"/>
    <property type="match status" value="1"/>
</dbReference>
<dbReference type="GO" id="GO:0046872">
    <property type="term" value="F:metal ion binding"/>
    <property type="evidence" value="ECO:0007669"/>
    <property type="project" value="UniProtKB-KW"/>
</dbReference>
<evidence type="ECO:0000256" key="1">
    <source>
        <dbReference type="ARBA" id="ARBA00000365"/>
    </source>
</evidence>
<accession>A0A8S1D3C2</accession>
<dbReference type="Pfam" id="PF21260">
    <property type="entry name" value="Laman-like_dom"/>
    <property type="match status" value="1"/>
</dbReference>
<dbReference type="FunFam" id="1.20.1270.50:FF:000002">
    <property type="entry name" value="Alpha-mannosidase"/>
    <property type="match status" value="1"/>
</dbReference>
<dbReference type="FunFam" id="2.60.40.1180:FF:000018">
    <property type="entry name" value="Alpha-mannosidase"/>
    <property type="match status" value="1"/>
</dbReference>
<dbReference type="SUPFAM" id="SSF88713">
    <property type="entry name" value="Glycoside hydrolase/deacetylase"/>
    <property type="match status" value="1"/>
</dbReference>
<feature type="domain" description="Glycoside hydrolase family 38 central" evidence="11">
    <location>
        <begin position="366"/>
        <end position="441"/>
    </location>
</feature>